<name>A0A8I2Z3I8_9AGAM</name>
<keyword evidence="2" id="KW-1133">Transmembrane helix</keyword>
<dbReference type="OrthoDB" id="2384193at2759"/>
<accession>A0A8I2Z3I8</accession>
<proteinExistence type="predicted"/>
<dbReference type="EMBL" id="JAGFBS010000001">
    <property type="protein sequence ID" value="KAG6382067.1"/>
    <property type="molecule type" value="Genomic_DNA"/>
</dbReference>
<comment type="caution">
    <text evidence="3">The sequence shown here is derived from an EMBL/GenBank/DDBJ whole genome shotgun (WGS) entry which is preliminary data.</text>
</comment>
<feature type="transmembrane region" description="Helical" evidence="2">
    <location>
        <begin position="218"/>
        <end position="235"/>
    </location>
</feature>
<feature type="transmembrane region" description="Helical" evidence="2">
    <location>
        <begin position="175"/>
        <end position="198"/>
    </location>
</feature>
<feature type="region of interest" description="Disordered" evidence="1">
    <location>
        <begin position="295"/>
        <end position="378"/>
    </location>
</feature>
<sequence>MPGGSPTAFLLWSILATLVILLLPSLPPLELRQVPVPQMEPVRQAARRIQALHELYLSSNTQLSCLLWRRFTFLKFREGFIVTPNGQITPVPLQSYSPQNKKWVLPLLLVFSVAWGCELVTHLEEFTFWLFLQNQGPTTRLWFESCEFRFWLWGTLFALIGMPLTTFVSRRQLDLCLAWTLLVGSSASTVTSLAFLYVLSRFSAFIRRVKDDGAAPAVVLRLVFFYQLNVGRIIYRFLFSVPLFVLSLDALQGNFLLMLGGIGAFVSSSITLLIFFPRSLTQELGYNVTATAKPPATTSFDLTRHPDTSNQRPASPKGQVTPIFRSPSEPRSSHSGHDASPEYELEDPSNATRPDSLEGNFPMHSWHPHDGETPSSESYIFDRRSRNLVRSRSEGHTSALHPYIRVFRSPIDIADIEALDDWPQR</sequence>
<evidence type="ECO:0008006" key="5">
    <source>
        <dbReference type="Google" id="ProtNLM"/>
    </source>
</evidence>
<evidence type="ECO:0000256" key="1">
    <source>
        <dbReference type="SAM" id="MobiDB-lite"/>
    </source>
</evidence>
<keyword evidence="4" id="KW-1185">Reference proteome</keyword>
<reference evidence="3" key="1">
    <citation type="submission" date="2021-03" db="EMBL/GenBank/DDBJ databases">
        <title>Evolutionary innovations through gain and loss of genes in the ectomycorrhizal Boletales.</title>
        <authorList>
            <person name="Wu G."/>
            <person name="Miyauchi S."/>
            <person name="Morin E."/>
            <person name="Yang Z.-L."/>
            <person name="Xu J."/>
            <person name="Martin F.M."/>
        </authorList>
    </citation>
    <scope>NUCLEOTIDE SEQUENCE</scope>
    <source>
        <strain evidence="3">BR01</strain>
    </source>
</reference>
<feature type="compositionally biased region" description="Basic and acidic residues" evidence="1">
    <location>
        <begin position="331"/>
        <end position="340"/>
    </location>
</feature>
<protein>
    <recommendedName>
        <fullName evidence="5">Transmembrane protein</fullName>
    </recommendedName>
</protein>
<organism evidence="3 4">
    <name type="scientific">Boletus reticuloceps</name>
    <dbReference type="NCBI Taxonomy" id="495285"/>
    <lineage>
        <taxon>Eukaryota</taxon>
        <taxon>Fungi</taxon>
        <taxon>Dikarya</taxon>
        <taxon>Basidiomycota</taxon>
        <taxon>Agaricomycotina</taxon>
        <taxon>Agaricomycetes</taxon>
        <taxon>Agaricomycetidae</taxon>
        <taxon>Boletales</taxon>
        <taxon>Boletineae</taxon>
        <taxon>Boletaceae</taxon>
        <taxon>Boletoideae</taxon>
        <taxon>Boletus</taxon>
    </lineage>
</organism>
<dbReference type="AlphaFoldDB" id="A0A8I2Z3I8"/>
<evidence type="ECO:0000313" key="3">
    <source>
        <dbReference type="EMBL" id="KAG6382067.1"/>
    </source>
</evidence>
<dbReference type="Proteomes" id="UP000683000">
    <property type="component" value="Unassembled WGS sequence"/>
</dbReference>
<keyword evidence="2" id="KW-0472">Membrane</keyword>
<keyword evidence="2" id="KW-0812">Transmembrane</keyword>
<feature type="transmembrane region" description="Helical" evidence="2">
    <location>
        <begin position="150"/>
        <end position="168"/>
    </location>
</feature>
<feature type="transmembrane region" description="Helical" evidence="2">
    <location>
        <begin position="255"/>
        <end position="276"/>
    </location>
</feature>
<gene>
    <name evidence="3" type="ORF">JVT61DRAFT_705</name>
</gene>
<evidence type="ECO:0000313" key="4">
    <source>
        <dbReference type="Proteomes" id="UP000683000"/>
    </source>
</evidence>
<feature type="transmembrane region" description="Helical" evidence="2">
    <location>
        <begin position="6"/>
        <end position="23"/>
    </location>
</feature>
<evidence type="ECO:0000256" key="2">
    <source>
        <dbReference type="SAM" id="Phobius"/>
    </source>
</evidence>